<evidence type="ECO:0000313" key="2">
    <source>
        <dbReference type="Proteomes" id="UP000288805"/>
    </source>
</evidence>
<dbReference type="PANTHER" id="PTHR11439">
    <property type="entry name" value="GAG-POL-RELATED RETROTRANSPOSON"/>
    <property type="match status" value="1"/>
</dbReference>
<dbReference type="Proteomes" id="UP000288805">
    <property type="component" value="Unassembled WGS sequence"/>
</dbReference>
<comment type="caution">
    <text evidence="1">The sequence shown here is derived from an EMBL/GenBank/DDBJ whole genome shotgun (WGS) entry which is preliminary data.</text>
</comment>
<accession>A0A438HRI2</accession>
<dbReference type="CDD" id="cd09272">
    <property type="entry name" value="RNase_HI_RT_Ty1"/>
    <property type="match status" value="1"/>
</dbReference>
<organism evidence="1 2">
    <name type="scientific">Vitis vinifera</name>
    <name type="common">Grape</name>
    <dbReference type="NCBI Taxonomy" id="29760"/>
    <lineage>
        <taxon>Eukaryota</taxon>
        <taxon>Viridiplantae</taxon>
        <taxon>Streptophyta</taxon>
        <taxon>Embryophyta</taxon>
        <taxon>Tracheophyta</taxon>
        <taxon>Spermatophyta</taxon>
        <taxon>Magnoliopsida</taxon>
        <taxon>eudicotyledons</taxon>
        <taxon>Gunneridae</taxon>
        <taxon>Pentapetalae</taxon>
        <taxon>rosids</taxon>
        <taxon>Vitales</taxon>
        <taxon>Vitaceae</taxon>
        <taxon>Viteae</taxon>
        <taxon>Vitis</taxon>
    </lineage>
</organism>
<dbReference type="PANTHER" id="PTHR11439:SF503">
    <property type="entry name" value="CYSTEINE-RICH RLK (RECEPTOR-LIKE PROTEIN KINASE) 8"/>
    <property type="match status" value="1"/>
</dbReference>
<proteinExistence type="predicted"/>
<reference evidence="1 2" key="1">
    <citation type="journal article" date="2018" name="PLoS Genet.">
        <title>Population sequencing reveals clonal diversity and ancestral inbreeding in the grapevine cultivar Chardonnay.</title>
        <authorList>
            <person name="Roach M.J."/>
            <person name="Johnson D.L."/>
            <person name="Bohlmann J."/>
            <person name="van Vuuren H.J."/>
            <person name="Jones S.J."/>
            <person name="Pretorius I.S."/>
            <person name="Schmidt S.A."/>
            <person name="Borneman A.R."/>
        </authorList>
    </citation>
    <scope>NUCLEOTIDE SEQUENCE [LARGE SCALE GENOMIC DNA]</scope>
    <source>
        <strain evidence="2">cv. Chardonnay</strain>
        <tissue evidence="1">Leaf</tissue>
    </source>
</reference>
<gene>
    <name evidence="1" type="primary">RE2_1283</name>
    <name evidence="1" type="ORF">CK203_048316</name>
</gene>
<sequence>MEECKPTSTPMNQKEKFCKEDGTEKADEGLFRSMIGCLMYLTSTRPDIMYVVSLLSRYMHCASKNHFQAAKRVLRYVKGTIDYGIKFNQVKNFIFHGYSDSDWTGCVDDMQSTSGYCFSFGSGIFSWSSKKQEVVAQSTAEAEYVAAIAAIKQVLWLRKLQTNLDMK</sequence>
<protein>
    <submittedName>
        <fullName evidence="1">Retrovirus-related Pol polyprotein from transposon RE2</fullName>
    </submittedName>
</protein>
<dbReference type="AlphaFoldDB" id="A0A438HRI2"/>
<dbReference type="EMBL" id="QGNW01000187">
    <property type="protein sequence ID" value="RVW87048.1"/>
    <property type="molecule type" value="Genomic_DNA"/>
</dbReference>
<name>A0A438HRI2_VITVI</name>
<evidence type="ECO:0000313" key="1">
    <source>
        <dbReference type="EMBL" id="RVW87048.1"/>
    </source>
</evidence>